<reference evidence="7 8" key="1">
    <citation type="submission" date="2019-01" db="EMBL/GenBank/DDBJ databases">
        <title>Whole Genome of Ornithobacterium rhinotracheale FARPER-174b.</title>
        <authorList>
            <person name="Tataje-Lavanda L.A."/>
            <person name="Montalvan A."/>
            <person name="Montesinos R."/>
            <person name="Zimic M."/>
            <person name="Fernandez-Sanchez M."/>
            <person name="Fernandez-Diaz M."/>
        </authorList>
    </citation>
    <scope>NUCLEOTIDE SEQUENCE [LARGE SCALE GENOMIC DNA]</scope>
    <source>
        <strain evidence="7 8">FARPER-174b</strain>
    </source>
</reference>
<evidence type="ECO:0000256" key="5">
    <source>
        <dbReference type="ARBA" id="ARBA00023136"/>
    </source>
</evidence>
<organism evidence="7 8">
    <name type="scientific">Ornithobacterium rhinotracheale</name>
    <dbReference type="NCBI Taxonomy" id="28251"/>
    <lineage>
        <taxon>Bacteria</taxon>
        <taxon>Pseudomonadati</taxon>
        <taxon>Bacteroidota</taxon>
        <taxon>Flavobacteriia</taxon>
        <taxon>Flavobacteriales</taxon>
        <taxon>Weeksellaceae</taxon>
        <taxon>Ornithobacterium</taxon>
    </lineage>
</organism>
<keyword evidence="3 6" id="KW-0812">Transmembrane</keyword>
<dbReference type="Gene3D" id="1.20.1440.20">
    <property type="entry name" value="LemA-like domain"/>
    <property type="match status" value="1"/>
</dbReference>
<evidence type="ECO:0000313" key="7">
    <source>
        <dbReference type="EMBL" id="QAR31295.1"/>
    </source>
</evidence>
<feature type="transmembrane region" description="Helical" evidence="6">
    <location>
        <begin position="6"/>
        <end position="23"/>
    </location>
</feature>
<comment type="subcellular location">
    <subcellularLocation>
        <location evidence="1">Membrane</location>
        <topology evidence="1">Single-pass membrane protein</topology>
    </subcellularLocation>
</comment>
<dbReference type="AlphaFoldDB" id="A0A3R5USJ5"/>
<dbReference type="RefSeq" id="WP_128501731.1">
    <property type="nucleotide sequence ID" value="NZ_CP035107.1"/>
</dbReference>
<dbReference type="Proteomes" id="UP000287701">
    <property type="component" value="Chromosome"/>
</dbReference>
<evidence type="ECO:0000256" key="3">
    <source>
        <dbReference type="ARBA" id="ARBA00022692"/>
    </source>
</evidence>
<keyword evidence="5 6" id="KW-0472">Membrane</keyword>
<dbReference type="Pfam" id="PF04011">
    <property type="entry name" value="LemA"/>
    <property type="match status" value="1"/>
</dbReference>
<dbReference type="PANTHER" id="PTHR34478:SF1">
    <property type="entry name" value="PROTEIN LEMA"/>
    <property type="match status" value="1"/>
</dbReference>
<keyword evidence="4 6" id="KW-1133">Transmembrane helix</keyword>
<proteinExistence type="inferred from homology"/>
<evidence type="ECO:0000256" key="1">
    <source>
        <dbReference type="ARBA" id="ARBA00004167"/>
    </source>
</evidence>
<dbReference type="GO" id="GO:0016020">
    <property type="term" value="C:membrane"/>
    <property type="evidence" value="ECO:0007669"/>
    <property type="project" value="UniProtKB-SubCell"/>
</dbReference>
<dbReference type="EMBL" id="CP035107">
    <property type="protein sequence ID" value="QAR31295.1"/>
    <property type="molecule type" value="Genomic_DNA"/>
</dbReference>
<sequence>MTTVGIIILVILILFVLYGVGIYNKLVSLKTLVEEAWSAINVALKKRHDLIPNLVETVKGYAQHESGTLEKVIQARNQAVQANGVQGQEQAENMLTKALGGIFALAERYPDLKANTNFLSLQEQLTQIENDIEKTRNYYNGTVREKNILIDSFPSNIVANIFKFTKSQFFELDNPAEKEVPQVKF</sequence>
<evidence type="ECO:0000256" key="6">
    <source>
        <dbReference type="SAM" id="Phobius"/>
    </source>
</evidence>
<dbReference type="InterPro" id="IPR023353">
    <property type="entry name" value="LemA-like_dom_sf"/>
</dbReference>
<dbReference type="PANTHER" id="PTHR34478">
    <property type="entry name" value="PROTEIN LEMA"/>
    <property type="match status" value="1"/>
</dbReference>
<accession>A0A3R5USJ5</accession>
<dbReference type="InterPro" id="IPR007156">
    <property type="entry name" value="MamQ_LemA"/>
</dbReference>
<protein>
    <submittedName>
        <fullName evidence="7">LemA family protein</fullName>
    </submittedName>
</protein>
<comment type="similarity">
    <text evidence="2">Belongs to the LemA family.</text>
</comment>
<evidence type="ECO:0000313" key="8">
    <source>
        <dbReference type="Proteomes" id="UP000287701"/>
    </source>
</evidence>
<evidence type="ECO:0000256" key="4">
    <source>
        <dbReference type="ARBA" id="ARBA00022989"/>
    </source>
</evidence>
<evidence type="ECO:0000256" key="2">
    <source>
        <dbReference type="ARBA" id="ARBA00008854"/>
    </source>
</evidence>
<name>A0A3R5USJ5_ORNRH</name>
<gene>
    <name evidence="7" type="ORF">EQP59_08075</name>
</gene>
<dbReference type="SUPFAM" id="SSF140478">
    <property type="entry name" value="LemA-like"/>
    <property type="match status" value="1"/>
</dbReference>
<dbReference type="OrthoDB" id="9804152at2"/>